<evidence type="ECO:0000256" key="1">
    <source>
        <dbReference type="SAM" id="MobiDB-lite"/>
    </source>
</evidence>
<dbReference type="Proteomes" id="UP001374584">
    <property type="component" value="Unassembled WGS sequence"/>
</dbReference>
<keyword evidence="3" id="KW-1185">Reference proteome</keyword>
<dbReference type="EMBL" id="JAYMYR010000006">
    <property type="protein sequence ID" value="KAK7357212.1"/>
    <property type="molecule type" value="Genomic_DNA"/>
</dbReference>
<evidence type="ECO:0000313" key="3">
    <source>
        <dbReference type="Proteomes" id="UP001374584"/>
    </source>
</evidence>
<sequence>MCLVENILDSDSAVAPTPVQKEHNEFRVLKFRGYGHRIIQSRTSVGDNKGSRFFRWKKTEKKNDAENSNTYIENAENSTTYKETEGDEGVEG</sequence>
<feature type="region of interest" description="Disordered" evidence="1">
    <location>
        <begin position="62"/>
        <end position="92"/>
    </location>
</feature>
<protein>
    <submittedName>
        <fullName evidence="2">Uncharacterized protein</fullName>
    </submittedName>
</protein>
<proteinExistence type="predicted"/>
<dbReference type="AlphaFoldDB" id="A0AAN9R2S9"/>
<reference evidence="2 3" key="1">
    <citation type="submission" date="2024-01" db="EMBL/GenBank/DDBJ databases">
        <title>The genomes of 5 underutilized Papilionoideae crops provide insights into root nodulation and disease resistanc.</title>
        <authorList>
            <person name="Jiang F."/>
        </authorList>
    </citation>
    <scope>NUCLEOTIDE SEQUENCE [LARGE SCALE GENOMIC DNA]</scope>
    <source>
        <strain evidence="2">JINMINGXINNONG_FW02</strain>
        <tissue evidence="2">Leaves</tissue>
    </source>
</reference>
<name>A0AAN9R2S9_PHACN</name>
<feature type="compositionally biased region" description="Polar residues" evidence="1">
    <location>
        <begin position="66"/>
        <end position="81"/>
    </location>
</feature>
<organism evidence="2 3">
    <name type="scientific">Phaseolus coccineus</name>
    <name type="common">Scarlet runner bean</name>
    <name type="synonym">Phaseolus multiflorus</name>
    <dbReference type="NCBI Taxonomy" id="3886"/>
    <lineage>
        <taxon>Eukaryota</taxon>
        <taxon>Viridiplantae</taxon>
        <taxon>Streptophyta</taxon>
        <taxon>Embryophyta</taxon>
        <taxon>Tracheophyta</taxon>
        <taxon>Spermatophyta</taxon>
        <taxon>Magnoliopsida</taxon>
        <taxon>eudicotyledons</taxon>
        <taxon>Gunneridae</taxon>
        <taxon>Pentapetalae</taxon>
        <taxon>rosids</taxon>
        <taxon>fabids</taxon>
        <taxon>Fabales</taxon>
        <taxon>Fabaceae</taxon>
        <taxon>Papilionoideae</taxon>
        <taxon>50 kb inversion clade</taxon>
        <taxon>NPAAA clade</taxon>
        <taxon>indigoferoid/millettioid clade</taxon>
        <taxon>Phaseoleae</taxon>
        <taxon>Phaseolus</taxon>
    </lineage>
</organism>
<accession>A0AAN9R2S9</accession>
<comment type="caution">
    <text evidence="2">The sequence shown here is derived from an EMBL/GenBank/DDBJ whole genome shotgun (WGS) entry which is preliminary data.</text>
</comment>
<gene>
    <name evidence="2" type="ORF">VNO80_16496</name>
</gene>
<evidence type="ECO:0000313" key="2">
    <source>
        <dbReference type="EMBL" id="KAK7357212.1"/>
    </source>
</evidence>